<accession>A0A8J4H2Y8</accession>
<dbReference type="InterPro" id="IPR005835">
    <property type="entry name" value="NTP_transferase_dom"/>
</dbReference>
<keyword evidence="4" id="KW-1185">Reference proteome</keyword>
<dbReference type="Gene3D" id="3.10.580.10">
    <property type="entry name" value="CBS-domain"/>
    <property type="match status" value="1"/>
</dbReference>
<dbReference type="InterPro" id="IPR046342">
    <property type="entry name" value="CBS_dom_sf"/>
</dbReference>
<comment type="caution">
    <text evidence="3">The sequence shown here is derived from an EMBL/GenBank/DDBJ whole genome shotgun (WGS) entry which is preliminary data.</text>
</comment>
<dbReference type="Pfam" id="PF00483">
    <property type="entry name" value="NTP_transferase"/>
    <property type="match status" value="1"/>
</dbReference>
<evidence type="ECO:0000259" key="2">
    <source>
        <dbReference type="PROSITE" id="PS51371"/>
    </source>
</evidence>
<feature type="domain" description="CBS" evidence="2">
    <location>
        <begin position="66"/>
        <end position="122"/>
    </location>
</feature>
<dbReference type="InterPro" id="IPR050486">
    <property type="entry name" value="Mannose-1P_guanyltransferase"/>
</dbReference>
<gene>
    <name evidence="3" type="ORF">XYCOK13_28120</name>
</gene>
<dbReference type="CDD" id="cd04607">
    <property type="entry name" value="CBS_pair_NTP_transferase_assoc"/>
    <property type="match status" value="1"/>
</dbReference>
<organism evidence="3 4">
    <name type="scientific">Xylanibacillus composti</name>
    <dbReference type="NCBI Taxonomy" id="1572762"/>
    <lineage>
        <taxon>Bacteria</taxon>
        <taxon>Bacillati</taxon>
        <taxon>Bacillota</taxon>
        <taxon>Bacilli</taxon>
        <taxon>Bacillales</taxon>
        <taxon>Paenibacillaceae</taxon>
        <taxon>Xylanibacillus</taxon>
    </lineage>
</organism>
<dbReference type="InterPro" id="IPR029044">
    <property type="entry name" value="Nucleotide-diphossugar_trans"/>
</dbReference>
<dbReference type="PROSITE" id="PS51371">
    <property type="entry name" value="CBS"/>
    <property type="match status" value="2"/>
</dbReference>
<evidence type="ECO:0000313" key="3">
    <source>
        <dbReference type="EMBL" id="GIQ69988.1"/>
    </source>
</evidence>
<dbReference type="InterPro" id="IPR000644">
    <property type="entry name" value="CBS_dom"/>
</dbReference>
<proteinExistence type="predicted"/>
<protein>
    <submittedName>
        <fullName evidence="3">Alcohol dehydrogenase</fullName>
    </submittedName>
</protein>
<dbReference type="CDD" id="cd06426">
    <property type="entry name" value="NTP_transferase_like_2"/>
    <property type="match status" value="1"/>
</dbReference>
<dbReference type="AlphaFoldDB" id="A0A8J4H2Y8"/>
<dbReference type="Gene3D" id="3.90.550.10">
    <property type="entry name" value="Spore Coat Polysaccharide Biosynthesis Protein SpsA, Chain A"/>
    <property type="match status" value="1"/>
</dbReference>
<name>A0A8J4H2Y8_9BACL</name>
<keyword evidence="1" id="KW-0129">CBS domain</keyword>
<dbReference type="Proteomes" id="UP000677918">
    <property type="component" value="Unassembled WGS sequence"/>
</dbReference>
<evidence type="ECO:0000313" key="4">
    <source>
        <dbReference type="Proteomes" id="UP000677918"/>
    </source>
</evidence>
<dbReference type="PANTHER" id="PTHR22572">
    <property type="entry name" value="SUGAR-1-PHOSPHATE GUANYL TRANSFERASE"/>
    <property type="match status" value="1"/>
</dbReference>
<feature type="domain" description="CBS" evidence="2">
    <location>
        <begin position="1"/>
        <end position="58"/>
    </location>
</feature>
<dbReference type="EMBL" id="BOVK01000038">
    <property type="protein sequence ID" value="GIQ69988.1"/>
    <property type="molecule type" value="Genomic_DNA"/>
</dbReference>
<dbReference type="RefSeq" id="WP_213412776.1">
    <property type="nucleotide sequence ID" value="NZ_BOVK01000038.1"/>
</dbReference>
<dbReference type="Pfam" id="PF00571">
    <property type="entry name" value="CBS"/>
    <property type="match status" value="2"/>
</dbReference>
<reference evidence="3" key="1">
    <citation type="submission" date="2021-04" db="EMBL/GenBank/DDBJ databases">
        <title>Draft genome sequence of Xylanibacillus composti strain K13.</title>
        <authorList>
            <person name="Uke A."/>
            <person name="Chhe C."/>
            <person name="Baramee S."/>
            <person name="Kosugi A."/>
        </authorList>
    </citation>
    <scope>NUCLEOTIDE SEQUENCE</scope>
    <source>
        <strain evidence="3">K13</strain>
    </source>
</reference>
<dbReference type="SUPFAM" id="SSF53448">
    <property type="entry name" value="Nucleotide-diphospho-sugar transferases"/>
    <property type="match status" value="1"/>
</dbReference>
<evidence type="ECO:0000256" key="1">
    <source>
        <dbReference type="PROSITE-ProRule" id="PRU00703"/>
    </source>
</evidence>
<sequence length="349" mass="39717">MNSWTNILINPNTSILQVMKTIDDGAMQIALVVDEHTRLLGTVTDGDIRRGILNGQELHSPVSSIMNRRPLTVNIGKSKQAVFAMMKKKHCRQIPVLDDEGRVVGIELLDQFIRSRQSNNFVVIMAGGLGTRLKPLTDECPKPLLHVGNRPLLETIIENFIDQGFYRFYVSVNYKADMIKDYFGDGAKWGVEIQYLHETERLGTAGALSLLPEKPKEPILVMNGDLLTKINFQHLLDFHQEQTATATMCVREYNYQIPYGVIKMDQDRLIGIEEKPVQKYFVNGGIYVLSPEALGYVPVNQYYDMPTLFDLLISQGNKTTVFPIREYWMDIGRMDDFNRANGEYSEIFG</sequence>
<dbReference type="SUPFAM" id="SSF54631">
    <property type="entry name" value="CBS-domain pair"/>
    <property type="match status" value="1"/>
</dbReference>